<dbReference type="CDD" id="cd00086">
    <property type="entry name" value="homeodomain"/>
    <property type="match status" value="1"/>
</dbReference>
<protein>
    <recommendedName>
        <fullName evidence="3">Homeobox domain-containing protein</fullName>
    </recommendedName>
</protein>
<dbReference type="OrthoDB" id="10056939at2759"/>
<keyword evidence="1" id="KW-0539">Nucleus</keyword>
<dbReference type="InterPro" id="IPR001356">
    <property type="entry name" value="HD"/>
</dbReference>
<dbReference type="Gene3D" id="1.10.10.60">
    <property type="entry name" value="Homeodomain-like"/>
    <property type="match status" value="1"/>
</dbReference>
<feature type="region of interest" description="Disordered" evidence="2">
    <location>
        <begin position="188"/>
        <end position="289"/>
    </location>
</feature>
<organism evidence="4 5">
    <name type="scientific">Umbelopsis vinacea</name>
    <dbReference type="NCBI Taxonomy" id="44442"/>
    <lineage>
        <taxon>Eukaryota</taxon>
        <taxon>Fungi</taxon>
        <taxon>Fungi incertae sedis</taxon>
        <taxon>Mucoromycota</taxon>
        <taxon>Mucoromycotina</taxon>
        <taxon>Umbelopsidomycetes</taxon>
        <taxon>Umbelopsidales</taxon>
        <taxon>Umbelopsidaceae</taxon>
        <taxon>Umbelopsis</taxon>
    </lineage>
</organism>
<evidence type="ECO:0000259" key="3">
    <source>
        <dbReference type="PROSITE" id="PS50071"/>
    </source>
</evidence>
<proteinExistence type="predicted"/>
<dbReference type="InterPro" id="IPR009057">
    <property type="entry name" value="Homeodomain-like_sf"/>
</dbReference>
<name>A0A8H7PLA8_9FUNG</name>
<keyword evidence="1" id="KW-0371">Homeobox</keyword>
<reference evidence="4" key="1">
    <citation type="submission" date="2020-12" db="EMBL/GenBank/DDBJ databases">
        <title>Metabolic potential, ecology and presence of endohyphal bacteria is reflected in genomic diversity of Mucoromycotina.</title>
        <authorList>
            <person name="Muszewska A."/>
            <person name="Okrasinska A."/>
            <person name="Steczkiewicz K."/>
            <person name="Drgas O."/>
            <person name="Orlowska M."/>
            <person name="Perlinska-Lenart U."/>
            <person name="Aleksandrzak-Piekarczyk T."/>
            <person name="Szatraj K."/>
            <person name="Zielenkiewicz U."/>
            <person name="Pilsyk S."/>
            <person name="Malc E."/>
            <person name="Mieczkowski P."/>
            <person name="Kruszewska J.S."/>
            <person name="Biernat P."/>
            <person name="Pawlowska J."/>
        </authorList>
    </citation>
    <scope>NUCLEOTIDE SEQUENCE</scope>
    <source>
        <strain evidence="4">WA0000051536</strain>
    </source>
</reference>
<dbReference type="GO" id="GO:0003677">
    <property type="term" value="F:DNA binding"/>
    <property type="evidence" value="ECO:0007669"/>
    <property type="project" value="UniProtKB-UniRule"/>
</dbReference>
<feature type="domain" description="Homeobox" evidence="3">
    <location>
        <begin position="282"/>
        <end position="344"/>
    </location>
</feature>
<dbReference type="EMBL" id="JAEPRA010000015">
    <property type="protein sequence ID" value="KAG2175306.1"/>
    <property type="molecule type" value="Genomic_DNA"/>
</dbReference>
<evidence type="ECO:0000256" key="1">
    <source>
        <dbReference type="PROSITE-ProRule" id="PRU00108"/>
    </source>
</evidence>
<gene>
    <name evidence="4" type="ORF">INT44_007794</name>
</gene>
<dbReference type="PROSITE" id="PS50071">
    <property type="entry name" value="HOMEOBOX_2"/>
    <property type="match status" value="1"/>
</dbReference>
<evidence type="ECO:0000256" key="2">
    <source>
        <dbReference type="SAM" id="MobiDB-lite"/>
    </source>
</evidence>
<comment type="subcellular location">
    <subcellularLocation>
        <location evidence="1">Nucleus</location>
    </subcellularLocation>
</comment>
<sequence length="391" mass="44482">MHYSTVVLEDEYTGFGKSDALSESQLLWLRQNDHAMDAYFPSLDTCYQTPAAWHSNVDQGFDPTFAWNAGGCDFIHDVEVISPASLMHSSACASPVSGGLPSLCDTDTTAEYHSGNVTPVLMDANFCRSQSPMTQMKFEQLNGSFNTRPSRMDILPHREIWPTTDMAYHPYPAAAQQAELEKANVLPSTPKSLPEIQDAASPKTAAVQHRESASPTLHLKRSLSDMDPTEDLESDLKQDDEDEEEDEYEEDVEEEDEEEDDGSDDYDDTAPTKRKAGRVPSMAGKKTRKNYSKDITRILMNWYLTNNGLLPDQETKTTLAGLTNKTSIQISTWYQNARRRHHLKLRRYQTLHAQNPNVVFDYESLMSYLKDQKVKHMKRAQEPKRSRRRFN</sequence>
<keyword evidence="1" id="KW-0238">DNA-binding</keyword>
<feature type="DNA-binding region" description="Homeobox" evidence="1">
    <location>
        <begin position="284"/>
        <end position="345"/>
    </location>
</feature>
<dbReference type="Proteomes" id="UP000612746">
    <property type="component" value="Unassembled WGS sequence"/>
</dbReference>
<dbReference type="GO" id="GO:0005634">
    <property type="term" value="C:nucleus"/>
    <property type="evidence" value="ECO:0007669"/>
    <property type="project" value="UniProtKB-SubCell"/>
</dbReference>
<accession>A0A8H7PLA8</accession>
<evidence type="ECO:0000313" key="5">
    <source>
        <dbReference type="Proteomes" id="UP000612746"/>
    </source>
</evidence>
<dbReference type="AlphaFoldDB" id="A0A8H7PLA8"/>
<comment type="caution">
    <text evidence="4">The sequence shown here is derived from an EMBL/GenBank/DDBJ whole genome shotgun (WGS) entry which is preliminary data.</text>
</comment>
<dbReference type="SMART" id="SM00389">
    <property type="entry name" value="HOX"/>
    <property type="match status" value="1"/>
</dbReference>
<feature type="compositionally biased region" description="Acidic residues" evidence="2">
    <location>
        <begin position="227"/>
        <end position="268"/>
    </location>
</feature>
<keyword evidence="5" id="KW-1185">Reference proteome</keyword>
<evidence type="ECO:0000313" key="4">
    <source>
        <dbReference type="EMBL" id="KAG2175306.1"/>
    </source>
</evidence>
<dbReference type="SUPFAM" id="SSF46689">
    <property type="entry name" value="Homeodomain-like"/>
    <property type="match status" value="1"/>
</dbReference>